<gene>
    <name evidence="2" type="ORF">HT99x_009390</name>
    <name evidence="1" type="ORF">HT99x_02889</name>
</gene>
<reference evidence="2" key="3">
    <citation type="submission" date="2021-06" db="EMBL/GenBank/DDBJ databases">
        <title>Genomic Description and Analysis of Intracellular Bacteria, Candidatus Berkiella cookevillensis and Candidatus Berkiella aquae.</title>
        <authorList>
            <person name="Kidane D.T."/>
            <person name="Mehari Y.T."/>
            <person name="Rice F.C."/>
            <person name="Arivett B.A."/>
            <person name="Farone A.L."/>
            <person name="Berk S.G."/>
            <person name="Farone M.B."/>
        </authorList>
    </citation>
    <scope>NUCLEOTIDE SEQUENCE</scope>
    <source>
        <strain evidence="2">HT99</strain>
    </source>
</reference>
<reference evidence="1" key="1">
    <citation type="submission" date="2015-09" db="EMBL/GenBank/DDBJ databases">
        <title>Draft Genome Sequences of Two Novel Amoeba-resistant Intranuclear Bacteria, Candidatus Berkiella cookevillensis and Candidatus Berkiella aquae.</title>
        <authorList>
            <person name="Mehari Y.T."/>
            <person name="Arivett B.A."/>
            <person name="Farone A.L."/>
            <person name="Gunderson J.H."/>
            <person name="Farone M.B."/>
        </authorList>
    </citation>
    <scope>NUCLEOTIDE SEQUENCE [LARGE SCALE GENOMIC DNA]</scope>
    <source>
        <strain evidence="1">HT99</strain>
    </source>
</reference>
<comment type="caution">
    <text evidence="1">The sequence shown here is derived from an EMBL/GenBank/DDBJ whole genome shotgun (WGS) entry which is preliminary data.</text>
</comment>
<organism evidence="1">
    <name type="scientific">Candidatus Berkiella aquae</name>
    <dbReference type="NCBI Taxonomy" id="295108"/>
    <lineage>
        <taxon>Bacteria</taxon>
        <taxon>Pseudomonadati</taxon>
        <taxon>Pseudomonadota</taxon>
        <taxon>Gammaproteobacteria</taxon>
        <taxon>Candidatus Berkiellales</taxon>
        <taxon>Candidatus Berkiellaceae</taxon>
        <taxon>Candidatus Berkiella</taxon>
    </lineage>
</organism>
<dbReference type="RefSeq" id="WP_075067479.1">
    <property type="nucleotide sequence ID" value="NZ_LKAJ02000001.1"/>
</dbReference>
<evidence type="ECO:0000313" key="1">
    <source>
        <dbReference type="EMBL" id="KRG18899.1"/>
    </source>
</evidence>
<evidence type="ECO:0000313" key="2">
    <source>
        <dbReference type="EMBL" id="MCS5711651.1"/>
    </source>
</evidence>
<dbReference type="STRING" id="295108.HT99x_02889"/>
<dbReference type="Proteomes" id="UP000051497">
    <property type="component" value="Unassembled WGS sequence"/>
</dbReference>
<evidence type="ECO:0000313" key="3">
    <source>
        <dbReference type="Proteomes" id="UP000051497"/>
    </source>
</evidence>
<name>A0A0Q9YSI5_9GAMM</name>
<reference evidence="2" key="2">
    <citation type="journal article" date="2016" name="Genome Announc.">
        <title>Draft Genome Sequences of Two Novel Amoeba-Resistant Intranuclear Bacteria, 'Candidatus Berkiella cookevillensis' and 'Candidatus Berkiella aquae'.</title>
        <authorList>
            <person name="Mehari Y.T."/>
            <person name="Arivett B.A."/>
            <person name="Farone A.L."/>
            <person name="Gunderson J.H."/>
            <person name="Farone M.B."/>
        </authorList>
    </citation>
    <scope>NUCLEOTIDE SEQUENCE</scope>
    <source>
        <strain evidence="2">HT99</strain>
    </source>
</reference>
<dbReference type="AlphaFoldDB" id="A0A0Q9YSI5"/>
<sequence length="79" mass="8284">MDILDQDLLSMVSAGNAIFIAIGAGVSTYVGTATIINATQTLNQFGHALGEQIFNATQPDQLGQMVYPANIVIENSASK</sequence>
<protein>
    <submittedName>
        <fullName evidence="1">Uncharacterized protein</fullName>
    </submittedName>
</protein>
<accession>A0A0Q9YSI5</accession>
<dbReference type="EMBL" id="LKAJ01000018">
    <property type="protein sequence ID" value="KRG18899.1"/>
    <property type="molecule type" value="Genomic_DNA"/>
</dbReference>
<keyword evidence="3" id="KW-1185">Reference proteome</keyword>
<dbReference type="EMBL" id="LKAJ02000001">
    <property type="protein sequence ID" value="MCS5711651.1"/>
    <property type="molecule type" value="Genomic_DNA"/>
</dbReference>
<proteinExistence type="predicted"/>